<dbReference type="CDD" id="cd00158">
    <property type="entry name" value="RHOD"/>
    <property type="match status" value="1"/>
</dbReference>
<protein>
    <submittedName>
        <fullName evidence="2">Rhodanese domain-containing protein</fullName>
    </submittedName>
</protein>
<organism evidence="2 3">
    <name type="scientific">Rhodoferax antarcticus ANT.BR</name>
    <dbReference type="NCBI Taxonomy" id="1111071"/>
    <lineage>
        <taxon>Bacteria</taxon>
        <taxon>Pseudomonadati</taxon>
        <taxon>Pseudomonadota</taxon>
        <taxon>Betaproteobacteria</taxon>
        <taxon>Burkholderiales</taxon>
        <taxon>Comamonadaceae</taxon>
        <taxon>Rhodoferax</taxon>
    </lineage>
</organism>
<evidence type="ECO:0000259" key="1">
    <source>
        <dbReference type="PROSITE" id="PS50206"/>
    </source>
</evidence>
<name>A0A1Q8YJL3_9BURK</name>
<feature type="domain" description="Rhodanese" evidence="1">
    <location>
        <begin position="38"/>
        <end position="115"/>
    </location>
</feature>
<comment type="caution">
    <text evidence="2">The sequence shown here is derived from an EMBL/GenBank/DDBJ whole genome shotgun (WGS) entry which is preliminary data.</text>
</comment>
<dbReference type="Gene3D" id="3.40.250.10">
    <property type="entry name" value="Rhodanese-like domain"/>
    <property type="match status" value="1"/>
</dbReference>
<dbReference type="InterPro" id="IPR001763">
    <property type="entry name" value="Rhodanese-like_dom"/>
</dbReference>
<dbReference type="AlphaFoldDB" id="A0A1Q8YJL3"/>
<dbReference type="SMART" id="SM00450">
    <property type="entry name" value="RHOD"/>
    <property type="match status" value="1"/>
</dbReference>
<dbReference type="STRING" id="81479.RA876_16490"/>
<dbReference type="PANTHER" id="PTHR43031">
    <property type="entry name" value="FAD-DEPENDENT OXIDOREDUCTASE"/>
    <property type="match status" value="1"/>
</dbReference>
<sequence length="118" mass="12966">MDISSFFQQYWPFLALVLWLGYKWWNSKKVVGLLPELRASGATFVDVRSAAEFAQANAPGSINIPLQELSSRLGEIPKTSPVVLCCASGSRSGMAKLVLKKNGYPTVYNVGAWTKLLN</sequence>
<dbReference type="InterPro" id="IPR050229">
    <property type="entry name" value="GlpE_sulfurtransferase"/>
</dbReference>
<reference evidence="2 3" key="1">
    <citation type="submission" date="2017-01" db="EMBL/GenBank/DDBJ databases">
        <title>Genome sequence of Rhodoferax antarcticus ANT.BR, a psychrophilic purple nonsulfur bacterium from an Antarctic microbial mat.</title>
        <authorList>
            <person name="Baker J."/>
            <person name="Riester C."/>
            <person name="Skinner B."/>
            <person name="Newell A."/>
            <person name="Swingley W."/>
            <person name="Madigan M."/>
            <person name="Jung D."/>
            <person name="Asao M."/>
            <person name="Chen M."/>
            <person name="Loughlin P."/>
            <person name="Pan H."/>
            <person name="Lin S."/>
            <person name="Li N."/>
            <person name="Shaw J."/>
            <person name="Prado M."/>
            <person name="Sherman C."/>
            <person name="Li X."/>
            <person name="Tang J."/>
            <person name="Blankenship R."/>
            <person name="Zhao T."/>
            <person name="Touchman J."/>
            <person name="Sattley M."/>
        </authorList>
    </citation>
    <scope>NUCLEOTIDE SEQUENCE [LARGE SCALE GENOMIC DNA]</scope>
    <source>
        <strain evidence="2 3">ANT.BR</strain>
    </source>
</reference>
<dbReference type="PANTHER" id="PTHR43031:SF1">
    <property type="entry name" value="PYRIDINE NUCLEOTIDE-DISULPHIDE OXIDOREDUCTASE"/>
    <property type="match status" value="1"/>
</dbReference>
<dbReference type="SUPFAM" id="SSF52821">
    <property type="entry name" value="Rhodanese/Cell cycle control phosphatase"/>
    <property type="match status" value="1"/>
</dbReference>
<dbReference type="RefSeq" id="WP_083633737.1">
    <property type="nucleotide sequence ID" value="NZ_MSYM01000005.1"/>
</dbReference>
<keyword evidence="3" id="KW-1185">Reference proteome</keyword>
<accession>A0A1Q8YJL3</accession>
<dbReference type="InterPro" id="IPR036873">
    <property type="entry name" value="Rhodanese-like_dom_sf"/>
</dbReference>
<dbReference type="EMBL" id="MSYM01000005">
    <property type="protein sequence ID" value="OLP08202.1"/>
    <property type="molecule type" value="Genomic_DNA"/>
</dbReference>
<dbReference type="Pfam" id="PF00581">
    <property type="entry name" value="Rhodanese"/>
    <property type="match status" value="1"/>
</dbReference>
<evidence type="ECO:0000313" key="3">
    <source>
        <dbReference type="Proteomes" id="UP000185911"/>
    </source>
</evidence>
<dbReference type="PROSITE" id="PS50206">
    <property type="entry name" value="RHODANESE_3"/>
    <property type="match status" value="1"/>
</dbReference>
<dbReference type="Proteomes" id="UP000185911">
    <property type="component" value="Unassembled WGS sequence"/>
</dbReference>
<proteinExistence type="predicted"/>
<gene>
    <name evidence="2" type="ORF">BLL52_0490</name>
</gene>
<evidence type="ECO:0000313" key="2">
    <source>
        <dbReference type="EMBL" id="OLP08202.1"/>
    </source>
</evidence>